<comment type="caution">
    <text evidence="5">The sequence shown here is derived from an EMBL/GenBank/DDBJ whole genome shotgun (WGS) entry which is preliminary data.</text>
</comment>
<keyword evidence="4" id="KW-0732">Signal</keyword>
<dbReference type="InterPro" id="IPR029063">
    <property type="entry name" value="SAM-dependent_MTases_sf"/>
</dbReference>
<dbReference type="GO" id="GO:0008168">
    <property type="term" value="F:methyltransferase activity"/>
    <property type="evidence" value="ECO:0007669"/>
    <property type="project" value="UniProtKB-KW"/>
</dbReference>
<feature type="compositionally biased region" description="Low complexity" evidence="3">
    <location>
        <begin position="37"/>
        <end position="58"/>
    </location>
</feature>
<dbReference type="PANTHER" id="PTHR13370">
    <property type="entry name" value="RNA METHYLASE-RELATED"/>
    <property type="match status" value="1"/>
</dbReference>
<name>K0RW53_THAOC</name>
<feature type="chain" id="PRO_5012226630" evidence="4">
    <location>
        <begin position="16"/>
        <end position="569"/>
    </location>
</feature>
<evidence type="ECO:0000313" key="6">
    <source>
        <dbReference type="Proteomes" id="UP000266841"/>
    </source>
</evidence>
<dbReference type="Proteomes" id="UP000266841">
    <property type="component" value="Unassembled WGS sequence"/>
</dbReference>
<organism evidence="5 6">
    <name type="scientific">Thalassiosira oceanica</name>
    <name type="common">Marine diatom</name>
    <dbReference type="NCBI Taxonomy" id="159749"/>
    <lineage>
        <taxon>Eukaryota</taxon>
        <taxon>Sar</taxon>
        <taxon>Stramenopiles</taxon>
        <taxon>Ochrophyta</taxon>
        <taxon>Bacillariophyta</taxon>
        <taxon>Coscinodiscophyceae</taxon>
        <taxon>Thalassiosirophycidae</taxon>
        <taxon>Thalassiosirales</taxon>
        <taxon>Thalassiosiraceae</taxon>
        <taxon>Thalassiosira</taxon>
    </lineage>
</organism>
<dbReference type="PROSITE" id="PS00092">
    <property type="entry name" value="N6_MTASE"/>
    <property type="match status" value="1"/>
</dbReference>
<dbReference type="OMA" id="NENATWS"/>
<dbReference type="EMBL" id="AGNL01030933">
    <property type="protein sequence ID" value="EJK56639.1"/>
    <property type="molecule type" value="Genomic_DNA"/>
</dbReference>
<proteinExistence type="predicted"/>
<dbReference type="SUPFAM" id="SSF53335">
    <property type="entry name" value="S-adenosyl-L-methionine-dependent methyltransferases"/>
    <property type="match status" value="1"/>
</dbReference>
<protein>
    <submittedName>
        <fullName evidence="5">Uncharacterized protein</fullName>
    </submittedName>
</protein>
<keyword evidence="2" id="KW-0808">Transferase</keyword>
<reference evidence="5 6" key="1">
    <citation type="journal article" date="2012" name="Genome Biol.">
        <title>Genome and low-iron response of an oceanic diatom adapted to chronic iron limitation.</title>
        <authorList>
            <person name="Lommer M."/>
            <person name="Specht M."/>
            <person name="Roy A.S."/>
            <person name="Kraemer L."/>
            <person name="Andreson R."/>
            <person name="Gutowska M.A."/>
            <person name="Wolf J."/>
            <person name="Bergner S.V."/>
            <person name="Schilhabel M.B."/>
            <person name="Klostermeier U.C."/>
            <person name="Beiko R.G."/>
            <person name="Rosenstiel P."/>
            <person name="Hippler M."/>
            <person name="Laroche J."/>
        </authorList>
    </citation>
    <scope>NUCLEOTIDE SEQUENCE [LARGE SCALE GENOMIC DNA]</scope>
    <source>
        <strain evidence="5 6">CCMP1005</strain>
    </source>
</reference>
<dbReference type="InterPro" id="IPR002052">
    <property type="entry name" value="DNA_methylase_N6_adenine_CS"/>
</dbReference>
<dbReference type="Gene3D" id="3.40.50.150">
    <property type="entry name" value="Vaccinia Virus protein VP39"/>
    <property type="match status" value="1"/>
</dbReference>
<evidence type="ECO:0000313" key="5">
    <source>
        <dbReference type="EMBL" id="EJK56639.1"/>
    </source>
</evidence>
<accession>K0RW53</accession>
<evidence type="ECO:0000256" key="4">
    <source>
        <dbReference type="SAM" id="SignalP"/>
    </source>
</evidence>
<keyword evidence="1" id="KW-0489">Methyltransferase</keyword>
<dbReference type="eggNOG" id="KOG2671">
    <property type="taxonomic scope" value="Eukaryota"/>
</dbReference>
<keyword evidence="6" id="KW-1185">Reference proteome</keyword>
<dbReference type="OrthoDB" id="296065at2759"/>
<feature type="signal peptide" evidence="4">
    <location>
        <begin position="1"/>
        <end position="15"/>
    </location>
</feature>
<evidence type="ECO:0000256" key="2">
    <source>
        <dbReference type="ARBA" id="ARBA00022679"/>
    </source>
</evidence>
<dbReference type="GO" id="GO:0003676">
    <property type="term" value="F:nucleic acid binding"/>
    <property type="evidence" value="ECO:0007669"/>
    <property type="project" value="InterPro"/>
</dbReference>
<sequence length="569" mass="62329">MLVTCLLVLAINVLSFNGSVRAPRTSGKRRRPLPHQSLLSTPSSLGSTVAPSSSPPSRSSHHAKSCLNIIIQWRGENDEGYSAALRELEFECAFKAEVKDVLRFDLDHFESREDVETCLRGVHFRYQDALAYAGPVYHPDTVNGPDDSDAASGEPIPASQVAVFERAMQYVMVDLPPSLDAVLDASRLRSIFVDTVRRCSLIRTSFELVSEADSYKQLAANALENKSCDDLMQAGVNNNSTWSIRLRRYASLNPTNKQARYGKNVRSPLRDERKAIAEMADLVRLFRGKVDLAEPKCKIYLLEGLRKNKLCGDDGGGDEGSQRLIMARVLAQGPKVSMYSPKERICVTTTPLCPIAAFTMCNVAQIQRRATPSILDPFAGSCATLLAASHITNTQSLQRPSDWPPTSSGCKAVGVEICHSGYVNRDDIVSDFETRGLPPPAAIIRGDSLSYEVRQRARDTIGGGPFDVVVCDPPYGIREAFQDDGNEDAISPLTQLMYAMGKDRSNGNPLLVRGGRLVSFIPVRAGETLSECLPELQAQEFAGLTIDGEGKEQVLSDTLSRYLVCFCSK</sequence>
<gene>
    <name evidence="5" type="ORF">THAOC_23437</name>
</gene>
<dbReference type="GO" id="GO:0032259">
    <property type="term" value="P:methylation"/>
    <property type="evidence" value="ECO:0007669"/>
    <property type="project" value="UniProtKB-KW"/>
</dbReference>
<dbReference type="AlphaFoldDB" id="K0RW53"/>
<evidence type="ECO:0000256" key="3">
    <source>
        <dbReference type="SAM" id="MobiDB-lite"/>
    </source>
</evidence>
<dbReference type="GO" id="GO:0005737">
    <property type="term" value="C:cytoplasm"/>
    <property type="evidence" value="ECO:0007669"/>
    <property type="project" value="TreeGrafter"/>
</dbReference>
<feature type="region of interest" description="Disordered" evidence="3">
    <location>
        <begin position="22"/>
        <end position="61"/>
    </location>
</feature>
<evidence type="ECO:0000256" key="1">
    <source>
        <dbReference type="ARBA" id="ARBA00022603"/>
    </source>
</evidence>
<dbReference type="PANTHER" id="PTHR13370:SF3">
    <property type="entry name" value="TRNA (GUANINE(10)-N2)-METHYLTRANSFERASE HOMOLOG"/>
    <property type="match status" value="1"/>
</dbReference>